<organism evidence="1 2">
    <name type="scientific">Gigaspora margarita</name>
    <dbReference type="NCBI Taxonomy" id="4874"/>
    <lineage>
        <taxon>Eukaryota</taxon>
        <taxon>Fungi</taxon>
        <taxon>Fungi incertae sedis</taxon>
        <taxon>Mucoromycota</taxon>
        <taxon>Glomeromycotina</taxon>
        <taxon>Glomeromycetes</taxon>
        <taxon>Diversisporales</taxon>
        <taxon>Gigasporaceae</taxon>
        <taxon>Gigaspora</taxon>
    </lineage>
</organism>
<evidence type="ECO:0000313" key="1">
    <source>
        <dbReference type="EMBL" id="CAG8847481.1"/>
    </source>
</evidence>
<proteinExistence type="predicted"/>
<reference evidence="1 2" key="1">
    <citation type="submission" date="2021-06" db="EMBL/GenBank/DDBJ databases">
        <authorList>
            <person name="Kallberg Y."/>
            <person name="Tangrot J."/>
            <person name="Rosling A."/>
        </authorList>
    </citation>
    <scope>NUCLEOTIDE SEQUENCE [LARGE SCALE GENOMIC DNA]</scope>
    <source>
        <strain evidence="1 2">120-4 pot B 10/14</strain>
    </source>
</reference>
<comment type="caution">
    <text evidence="1">The sequence shown here is derived from an EMBL/GenBank/DDBJ whole genome shotgun (WGS) entry which is preliminary data.</text>
</comment>
<evidence type="ECO:0000313" key="2">
    <source>
        <dbReference type="Proteomes" id="UP000789901"/>
    </source>
</evidence>
<feature type="non-terminal residue" evidence="1">
    <location>
        <position position="1"/>
    </location>
</feature>
<accession>A0ABN7X715</accession>
<keyword evidence="2" id="KW-1185">Reference proteome</keyword>
<sequence>DVRPYWEIIIEERKKTLDIYEVLGENVGGEIVNEYQSSKSSKRFKCDQQEQ</sequence>
<protein>
    <submittedName>
        <fullName evidence="1">21923_t:CDS:1</fullName>
    </submittedName>
</protein>
<gene>
    <name evidence="1" type="ORF">GMARGA_LOCUS38690</name>
</gene>
<dbReference type="EMBL" id="CAJVQB010087842">
    <property type="protein sequence ID" value="CAG8847481.1"/>
    <property type="molecule type" value="Genomic_DNA"/>
</dbReference>
<dbReference type="Proteomes" id="UP000789901">
    <property type="component" value="Unassembled WGS sequence"/>
</dbReference>
<name>A0ABN7X715_GIGMA</name>